<dbReference type="GO" id="GO:0005524">
    <property type="term" value="F:ATP binding"/>
    <property type="evidence" value="ECO:0007669"/>
    <property type="project" value="UniProtKB-KW"/>
</dbReference>
<dbReference type="InterPro" id="IPR029047">
    <property type="entry name" value="HSP70_peptide-bd_sf"/>
</dbReference>
<dbReference type="PANTHER" id="PTHR19375">
    <property type="entry name" value="HEAT SHOCK PROTEIN 70KDA"/>
    <property type="match status" value="1"/>
</dbReference>
<dbReference type="EMBL" id="BKCJ010091740">
    <property type="protein sequence ID" value="GEX14234.1"/>
    <property type="molecule type" value="Genomic_DNA"/>
</dbReference>
<feature type="compositionally biased region" description="Basic and acidic residues" evidence="3">
    <location>
        <begin position="128"/>
        <end position="141"/>
    </location>
</feature>
<evidence type="ECO:0000256" key="2">
    <source>
        <dbReference type="ARBA" id="ARBA00022840"/>
    </source>
</evidence>
<evidence type="ECO:0000256" key="1">
    <source>
        <dbReference type="ARBA" id="ARBA00022741"/>
    </source>
</evidence>
<dbReference type="Gene3D" id="2.60.34.10">
    <property type="entry name" value="Substrate Binding Domain Of DNAk, Chain A, domain 1"/>
    <property type="match status" value="1"/>
</dbReference>
<keyword evidence="1" id="KW-0547">Nucleotide-binding</keyword>
<name>A0A699H298_TANCI</name>
<dbReference type="SUPFAM" id="SSF100920">
    <property type="entry name" value="Heat shock protein 70kD (HSP70), peptide-binding domain"/>
    <property type="match status" value="1"/>
</dbReference>
<comment type="caution">
    <text evidence="4">The sequence shown here is derived from an EMBL/GenBank/DDBJ whole genome shotgun (WGS) entry which is preliminary data.</text>
</comment>
<protein>
    <submittedName>
        <fullName evidence="4">Uncharacterized protein</fullName>
    </submittedName>
</protein>
<accession>A0A699H298</accession>
<dbReference type="AlphaFoldDB" id="A0A699H298"/>
<keyword evidence="2" id="KW-0067">ATP-binding</keyword>
<evidence type="ECO:0000313" key="4">
    <source>
        <dbReference type="EMBL" id="GEX14234.1"/>
    </source>
</evidence>
<dbReference type="Pfam" id="PF00012">
    <property type="entry name" value="HSP70"/>
    <property type="match status" value="1"/>
</dbReference>
<reference evidence="4" key="1">
    <citation type="journal article" date="2019" name="Sci. Rep.">
        <title>Draft genome of Tanacetum cinerariifolium, the natural source of mosquito coil.</title>
        <authorList>
            <person name="Yamashiro T."/>
            <person name="Shiraishi A."/>
            <person name="Satake H."/>
            <person name="Nakayama K."/>
        </authorList>
    </citation>
    <scope>NUCLEOTIDE SEQUENCE</scope>
</reference>
<evidence type="ECO:0000256" key="3">
    <source>
        <dbReference type="SAM" id="MobiDB-lite"/>
    </source>
</evidence>
<proteinExistence type="predicted"/>
<organism evidence="4">
    <name type="scientific">Tanacetum cinerariifolium</name>
    <name type="common">Dalmatian daisy</name>
    <name type="synonym">Chrysanthemum cinerariifolium</name>
    <dbReference type="NCBI Taxonomy" id="118510"/>
    <lineage>
        <taxon>Eukaryota</taxon>
        <taxon>Viridiplantae</taxon>
        <taxon>Streptophyta</taxon>
        <taxon>Embryophyta</taxon>
        <taxon>Tracheophyta</taxon>
        <taxon>Spermatophyta</taxon>
        <taxon>Magnoliopsida</taxon>
        <taxon>eudicotyledons</taxon>
        <taxon>Gunneridae</taxon>
        <taxon>Pentapetalae</taxon>
        <taxon>asterids</taxon>
        <taxon>campanulids</taxon>
        <taxon>Asterales</taxon>
        <taxon>Asteraceae</taxon>
        <taxon>Asteroideae</taxon>
        <taxon>Anthemideae</taxon>
        <taxon>Anthemidinae</taxon>
        <taxon>Tanacetum</taxon>
    </lineage>
</organism>
<gene>
    <name evidence="4" type="ORF">Tci_286209</name>
</gene>
<dbReference type="InterPro" id="IPR013126">
    <property type="entry name" value="Hsp_70_fam"/>
</dbReference>
<feature type="region of interest" description="Disordered" evidence="3">
    <location>
        <begin position="128"/>
        <end position="185"/>
    </location>
</feature>
<sequence>MGDKAMQSLELIDVTPLSLSVEIYRDVMRVLIPSYSRIPTKKQEVEGYIVIDNQPSVCFQVSQAERSKATGNYLLVEFTPHGLSFSLRGEVKVTLCYKIDVNEILNVSAKERTNGSYNRIAIKNKVKENQEKDKIGSKPEKTGSVAKPGKVKSQLQSREKEKLKKMQVKGPKMQTPTKLLKKEERKGLNLQFNEIRKRGARSIN</sequence>
<dbReference type="GO" id="GO:0140662">
    <property type="term" value="F:ATP-dependent protein folding chaperone"/>
    <property type="evidence" value="ECO:0007669"/>
    <property type="project" value="InterPro"/>
</dbReference>